<gene>
    <name evidence="1" type="ORF">GCM10017772_11210</name>
</gene>
<evidence type="ECO:0000313" key="1">
    <source>
        <dbReference type="EMBL" id="GHH68181.1"/>
    </source>
</evidence>
<accession>A0A919FL03</accession>
<dbReference type="AlphaFoldDB" id="A0A919FL03"/>
<proteinExistence type="predicted"/>
<organism evidence="1 2">
    <name type="scientific">Promicromonospora soli</name>
    <dbReference type="NCBI Taxonomy" id="2035533"/>
    <lineage>
        <taxon>Bacteria</taxon>
        <taxon>Bacillati</taxon>
        <taxon>Actinomycetota</taxon>
        <taxon>Actinomycetes</taxon>
        <taxon>Micrococcales</taxon>
        <taxon>Promicromonosporaceae</taxon>
        <taxon>Promicromonospora</taxon>
    </lineage>
</organism>
<evidence type="ECO:0000313" key="2">
    <source>
        <dbReference type="Proteomes" id="UP000627369"/>
    </source>
</evidence>
<comment type="caution">
    <text evidence="1">The sequence shown here is derived from an EMBL/GenBank/DDBJ whole genome shotgun (WGS) entry which is preliminary data.</text>
</comment>
<keyword evidence="2" id="KW-1185">Reference proteome</keyword>
<reference evidence="1" key="1">
    <citation type="journal article" date="2014" name="Int. J. Syst. Evol. Microbiol.">
        <title>Complete genome sequence of Corynebacterium casei LMG S-19264T (=DSM 44701T), isolated from a smear-ripened cheese.</title>
        <authorList>
            <consortium name="US DOE Joint Genome Institute (JGI-PGF)"/>
            <person name="Walter F."/>
            <person name="Albersmeier A."/>
            <person name="Kalinowski J."/>
            <person name="Ruckert C."/>
        </authorList>
    </citation>
    <scope>NUCLEOTIDE SEQUENCE</scope>
    <source>
        <strain evidence="1">CGMCC 4.7398</strain>
    </source>
</reference>
<sequence>MIAARPTVAVLATEPRAPTNQIPVRAEALLEESSWAWCIVAPRFDGVVPSNLSGLMAIGKQKSKDVWEKRDMG</sequence>
<reference evidence="1" key="2">
    <citation type="submission" date="2020-09" db="EMBL/GenBank/DDBJ databases">
        <authorList>
            <person name="Sun Q."/>
            <person name="Zhou Y."/>
        </authorList>
    </citation>
    <scope>NUCLEOTIDE SEQUENCE</scope>
    <source>
        <strain evidence="1">CGMCC 4.7398</strain>
    </source>
</reference>
<dbReference type="Proteomes" id="UP000627369">
    <property type="component" value="Unassembled WGS sequence"/>
</dbReference>
<name>A0A919FL03_9MICO</name>
<protein>
    <submittedName>
        <fullName evidence="1">Uncharacterized protein</fullName>
    </submittedName>
</protein>
<dbReference type="EMBL" id="BNAS01000001">
    <property type="protein sequence ID" value="GHH68181.1"/>
    <property type="molecule type" value="Genomic_DNA"/>
</dbReference>